<reference evidence="1" key="1">
    <citation type="submission" date="2021-06" db="EMBL/GenBank/DDBJ databases">
        <authorList>
            <person name="Kallberg Y."/>
            <person name="Tangrot J."/>
            <person name="Rosling A."/>
        </authorList>
    </citation>
    <scope>NUCLEOTIDE SEQUENCE</scope>
    <source>
        <strain evidence="1">IL203A</strain>
    </source>
</reference>
<accession>A0ACA9Q578</accession>
<keyword evidence="2" id="KW-1185">Reference proteome</keyword>
<evidence type="ECO:0000313" key="2">
    <source>
        <dbReference type="Proteomes" id="UP000789702"/>
    </source>
</evidence>
<comment type="caution">
    <text evidence="1">The sequence shown here is derived from an EMBL/GenBank/DDBJ whole genome shotgun (WGS) entry which is preliminary data.</text>
</comment>
<sequence length="70" mass="8124">MPRNRNIHEILDSITESDSENVNPDITLSSLTTSRSTQRVPCYCLTYLCNGKRVSQRTKSRHESDDIRRQ</sequence>
<evidence type="ECO:0000313" key="1">
    <source>
        <dbReference type="EMBL" id="CAG8736334.1"/>
    </source>
</evidence>
<dbReference type="Proteomes" id="UP000789702">
    <property type="component" value="Unassembled WGS sequence"/>
</dbReference>
<organism evidence="1 2">
    <name type="scientific">Dentiscutata heterogama</name>
    <dbReference type="NCBI Taxonomy" id="1316150"/>
    <lineage>
        <taxon>Eukaryota</taxon>
        <taxon>Fungi</taxon>
        <taxon>Fungi incertae sedis</taxon>
        <taxon>Mucoromycota</taxon>
        <taxon>Glomeromycotina</taxon>
        <taxon>Glomeromycetes</taxon>
        <taxon>Diversisporales</taxon>
        <taxon>Gigasporaceae</taxon>
        <taxon>Dentiscutata</taxon>
    </lineage>
</organism>
<proteinExistence type="predicted"/>
<gene>
    <name evidence="1" type="ORF">DHETER_LOCUS13763</name>
</gene>
<dbReference type="EMBL" id="CAJVPU010039099">
    <property type="protein sequence ID" value="CAG8736334.1"/>
    <property type="molecule type" value="Genomic_DNA"/>
</dbReference>
<feature type="non-terminal residue" evidence="1">
    <location>
        <position position="70"/>
    </location>
</feature>
<protein>
    <submittedName>
        <fullName evidence="1">10822_t:CDS:1</fullName>
    </submittedName>
</protein>
<name>A0ACA9Q578_9GLOM</name>